<sequence length="154" mass="16901">MRVIFGLCLSAFALMANAATIDVSVIEGNHAPQKFTFALSDSREHVDLRSDNSYTAAFRDPATKKDICRDGVFRTGLLLTLRPIEAAEKNEAPLEIVGMVTNLKGLVPGEALSCGTNHTPDLETTDFSDTVVLKKNRTKFIVIDTKYTVLLTLR</sequence>
<accession>A0A1H4ZTU9</accession>
<keyword evidence="3" id="KW-1185">Reference proteome</keyword>
<keyword evidence="1" id="KW-0732">Signal</keyword>
<reference evidence="3" key="1">
    <citation type="submission" date="2016-10" db="EMBL/GenBank/DDBJ databases">
        <authorList>
            <person name="Varghese N."/>
            <person name="Submissions S."/>
        </authorList>
    </citation>
    <scope>NUCLEOTIDE SEQUENCE [LARGE SCALE GENOMIC DNA]</scope>
    <source>
        <strain evidence="3">DSM 9751</strain>
    </source>
</reference>
<proteinExistence type="predicted"/>
<evidence type="ECO:0000256" key="1">
    <source>
        <dbReference type="SAM" id="SignalP"/>
    </source>
</evidence>
<dbReference type="AlphaFoldDB" id="A0A1H4ZTU9"/>
<gene>
    <name evidence="2" type="ORF">SAMN05216178_6831</name>
</gene>
<dbReference type="Proteomes" id="UP000198982">
    <property type="component" value="Unassembled WGS sequence"/>
</dbReference>
<dbReference type="EMBL" id="FNTJ01000003">
    <property type="protein sequence ID" value="SED33539.1"/>
    <property type="molecule type" value="Genomic_DNA"/>
</dbReference>
<evidence type="ECO:0000313" key="3">
    <source>
        <dbReference type="Proteomes" id="UP000198982"/>
    </source>
</evidence>
<name>A0A1H4ZTU9_9PSED</name>
<protein>
    <recommendedName>
        <fullName evidence="4">CS1 type fimbrial major subunit</fullName>
    </recommendedName>
</protein>
<evidence type="ECO:0000313" key="2">
    <source>
        <dbReference type="EMBL" id="SED33539.1"/>
    </source>
</evidence>
<evidence type="ECO:0008006" key="4">
    <source>
        <dbReference type="Google" id="ProtNLM"/>
    </source>
</evidence>
<feature type="signal peptide" evidence="1">
    <location>
        <begin position="1"/>
        <end position="18"/>
    </location>
</feature>
<dbReference type="RefSeq" id="WP_143038364.1">
    <property type="nucleotide sequence ID" value="NZ_FNTJ01000003.1"/>
</dbReference>
<organism evidence="2 3">
    <name type="scientific">Pseudomonas saponiphila</name>
    <dbReference type="NCBI Taxonomy" id="556534"/>
    <lineage>
        <taxon>Bacteria</taxon>
        <taxon>Pseudomonadati</taxon>
        <taxon>Pseudomonadota</taxon>
        <taxon>Gammaproteobacteria</taxon>
        <taxon>Pseudomonadales</taxon>
        <taxon>Pseudomonadaceae</taxon>
        <taxon>Pseudomonas</taxon>
    </lineage>
</organism>
<feature type="chain" id="PRO_5011485268" description="CS1 type fimbrial major subunit" evidence="1">
    <location>
        <begin position="19"/>
        <end position="154"/>
    </location>
</feature>